<reference evidence="2 3" key="1">
    <citation type="submission" date="2019-06" db="EMBL/GenBank/DDBJ databases">
        <authorList>
            <person name="Rodrigo-Torres L."/>
            <person name="Arahal R. D."/>
            <person name="Lucena T."/>
        </authorList>
    </citation>
    <scope>NUCLEOTIDE SEQUENCE [LARGE SCALE GENOMIC DNA]</scope>
    <source>
        <strain evidence="2 3">SB0023/3</strain>
    </source>
</reference>
<dbReference type="InterPro" id="IPR036249">
    <property type="entry name" value="Thioredoxin-like_sf"/>
</dbReference>
<dbReference type="CDD" id="cd03205">
    <property type="entry name" value="GST_C_6"/>
    <property type="match status" value="1"/>
</dbReference>
<dbReference type="AlphaFoldDB" id="A0A509EEV8"/>
<dbReference type="EMBL" id="CABFPH010000047">
    <property type="protein sequence ID" value="VUD72668.1"/>
    <property type="molecule type" value="Genomic_DNA"/>
</dbReference>
<dbReference type="Pfam" id="PF13409">
    <property type="entry name" value="GST_N_2"/>
    <property type="match status" value="1"/>
</dbReference>
<keyword evidence="3" id="KW-1185">Reference proteome</keyword>
<dbReference type="CDD" id="cd03049">
    <property type="entry name" value="GST_N_3"/>
    <property type="match status" value="1"/>
</dbReference>
<dbReference type="InterPro" id="IPR050983">
    <property type="entry name" value="GST_Omega/HSP26"/>
</dbReference>
<dbReference type="InterPro" id="IPR004045">
    <property type="entry name" value="Glutathione_S-Trfase_N"/>
</dbReference>
<dbReference type="InterPro" id="IPR036282">
    <property type="entry name" value="Glutathione-S-Trfase_C_sf"/>
</dbReference>
<organism evidence="2 3">
    <name type="scientific">Methylobacterium symbioticum</name>
    <dbReference type="NCBI Taxonomy" id="2584084"/>
    <lineage>
        <taxon>Bacteria</taxon>
        <taxon>Pseudomonadati</taxon>
        <taxon>Pseudomonadota</taxon>
        <taxon>Alphaproteobacteria</taxon>
        <taxon>Hyphomicrobiales</taxon>
        <taxon>Methylobacteriaceae</taxon>
        <taxon>Methylobacterium</taxon>
    </lineage>
</organism>
<sequence length="203" mass="22104">MKLLYAQTSPYVRKVLVVAHETGQADAIERVPAAALPTERNPETVAHNPLGKIPTLITAEGAALFDSRVICEYLDARSAGPRLFPAGEARWDALARQALADGLLDAALLTRYERVMRPEALRWEAWEAGQLAKIAGALDRIEADLPRVRDRLDIGTVATACALGYLDFRFPDLGWRAGRPGAAAWYAEFGQRPSMQGTAPPQG</sequence>
<name>A0A509EEV8_9HYPH</name>
<dbReference type="Gene3D" id="1.20.1050.10">
    <property type="match status" value="1"/>
</dbReference>
<dbReference type="SUPFAM" id="SSF47616">
    <property type="entry name" value="GST C-terminal domain-like"/>
    <property type="match status" value="1"/>
</dbReference>
<dbReference type="PANTHER" id="PTHR43968:SF6">
    <property type="entry name" value="GLUTATHIONE S-TRANSFERASE OMEGA"/>
    <property type="match status" value="1"/>
</dbReference>
<accession>A0A509EEV8</accession>
<dbReference type="Proteomes" id="UP000410984">
    <property type="component" value="Unassembled WGS sequence"/>
</dbReference>
<protein>
    <submittedName>
        <fullName evidence="2">Putative GST-like protein YibF</fullName>
    </submittedName>
</protein>
<gene>
    <name evidence="2" type="primary">yibF</name>
    <name evidence="2" type="ORF">MET9862_03268</name>
</gene>
<dbReference type="PANTHER" id="PTHR43968">
    <property type="match status" value="1"/>
</dbReference>
<dbReference type="Pfam" id="PF13410">
    <property type="entry name" value="GST_C_2"/>
    <property type="match status" value="1"/>
</dbReference>
<dbReference type="Gene3D" id="3.40.30.10">
    <property type="entry name" value="Glutaredoxin"/>
    <property type="match status" value="1"/>
</dbReference>
<evidence type="ECO:0000313" key="3">
    <source>
        <dbReference type="Proteomes" id="UP000410984"/>
    </source>
</evidence>
<feature type="domain" description="GST N-terminal" evidence="1">
    <location>
        <begin position="1"/>
        <end position="82"/>
    </location>
</feature>
<evidence type="ECO:0000313" key="2">
    <source>
        <dbReference type="EMBL" id="VUD72668.1"/>
    </source>
</evidence>
<dbReference type="SUPFAM" id="SSF52833">
    <property type="entry name" value="Thioredoxin-like"/>
    <property type="match status" value="1"/>
</dbReference>
<dbReference type="OrthoDB" id="9795329at2"/>
<dbReference type="PROSITE" id="PS50404">
    <property type="entry name" value="GST_NTER"/>
    <property type="match status" value="1"/>
</dbReference>
<dbReference type="RefSeq" id="WP_142583962.1">
    <property type="nucleotide sequence ID" value="NZ_CABFPH010000047.1"/>
</dbReference>
<evidence type="ECO:0000259" key="1">
    <source>
        <dbReference type="PROSITE" id="PS50404"/>
    </source>
</evidence>
<proteinExistence type="predicted"/>
<dbReference type="GO" id="GO:0005737">
    <property type="term" value="C:cytoplasm"/>
    <property type="evidence" value="ECO:0007669"/>
    <property type="project" value="TreeGrafter"/>
</dbReference>